<dbReference type="EMBL" id="CP120733">
    <property type="protein sequence ID" value="WFD10968.1"/>
    <property type="molecule type" value="Genomic_DNA"/>
</dbReference>
<protein>
    <submittedName>
        <fullName evidence="5">ABC transporter substrate-binding protein</fullName>
    </submittedName>
</protein>
<name>A0ABY8EDE9_9FIRM</name>
<keyword evidence="6" id="KW-1185">Reference proteome</keyword>
<dbReference type="InterPro" id="IPR030678">
    <property type="entry name" value="Peptide/Ni-bd"/>
</dbReference>
<feature type="domain" description="Solute-binding protein family 5" evidence="4">
    <location>
        <begin position="23"/>
        <end position="391"/>
    </location>
</feature>
<organism evidence="5 6">
    <name type="scientific">Tepidibacter hydrothermalis</name>
    <dbReference type="NCBI Taxonomy" id="3036126"/>
    <lineage>
        <taxon>Bacteria</taxon>
        <taxon>Bacillati</taxon>
        <taxon>Bacillota</taxon>
        <taxon>Clostridia</taxon>
        <taxon>Peptostreptococcales</taxon>
        <taxon>Peptostreptococcaceae</taxon>
        <taxon>Tepidibacter</taxon>
    </lineage>
</organism>
<dbReference type="PANTHER" id="PTHR30290">
    <property type="entry name" value="PERIPLASMIC BINDING COMPONENT OF ABC TRANSPORTER"/>
    <property type="match status" value="1"/>
</dbReference>
<dbReference type="InterPro" id="IPR039424">
    <property type="entry name" value="SBP_5"/>
</dbReference>
<comment type="similarity">
    <text evidence="1">Belongs to the bacterial solute-binding protein 5 family.</text>
</comment>
<evidence type="ECO:0000256" key="3">
    <source>
        <dbReference type="ARBA" id="ARBA00022729"/>
    </source>
</evidence>
<evidence type="ECO:0000256" key="1">
    <source>
        <dbReference type="ARBA" id="ARBA00005695"/>
    </source>
</evidence>
<dbReference type="Proteomes" id="UP001222800">
    <property type="component" value="Chromosome"/>
</dbReference>
<accession>A0ABY8EDE9</accession>
<keyword evidence="2" id="KW-0813">Transport</keyword>
<dbReference type="Gene3D" id="3.40.190.10">
    <property type="entry name" value="Periplasmic binding protein-like II"/>
    <property type="match status" value="1"/>
</dbReference>
<proteinExistence type="inferred from homology"/>
<dbReference type="RefSeq" id="WP_277732932.1">
    <property type="nucleotide sequence ID" value="NZ_CP120733.1"/>
</dbReference>
<dbReference type="SUPFAM" id="SSF53850">
    <property type="entry name" value="Periplasmic binding protein-like II"/>
    <property type="match status" value="1"/>
</dbReference>
<gene>
    <name evidence="5" type="ORF">P4S50_02525</name>
</gene>
<dbReference type="Gene3D" id="3.90.76.10">
    <property type="entry name" value="Dipeptide-binding Protein, Domain 1"/>
    <property type="match status" value="1"/>
</dbReference>
<evidence type="ECO:0000256" key="2">
    <source>
        <dbReference type="ARBA" id="ARBA00022448"/>
    </source>
</evidence>
<dbReference type="Gene3D" id="3.10.105.10">
    <property type="entry name" value="Dipeptide-binding Protein, Domain 3"/>
    <property type="match status" value="1"/>
</dbReference>
<dbReference type="PANTHER" id="PTHR30290:SF9">
    <property type="entry name" value="OLIGOPEPTIDE-BINDING PROTEIN APPA"/>
    <property type="match status" value="1"/>
</dbReference>
<evidence type="ECO:0000313" key="6">
    <source>
        <dbReference type="Proteomes" id="UP001222800"/>
    </source>
</evidence>
<evidence type="ECO:0000313" key="5">
    <source>
        <dbReference type="EMBL" id="WFD10968.1"/>
    </source>
</evidence>
<evidence type="ECO:0000259" key="4">
    <source>
        <dbReference type="Pfam" id="PF00496"/>
    </source>
</evidence>
<dbReference type="InterPro" id="IPR000914">
    <property type="entry name" value="SBP_5_dom"/>
</dbReference>
<reference evidence="5 6" key="1">
    <citation type="submission" date="2023-03" db="EMBL/GenBank/DDBJ databases">
        <title>Complete genome sequence of Tepidibacter sp. SWIR-1, isolated from a deep-sea hydrothermal vent.</title>
        <authorList>
            <person name="Li X."/>
        </authorList>
    </citation>
    <scope>NUCLEOTIDE SEQUENCE [LARGE SCALE GENOMIC DNA]</scope>
    <source>
        <strain evidence="5 6">SWIR-1</strain>
    </source>
</reference>
<dbReference type="CDD" id="cd08493">
    <property type="entry name" value="PBP2_DppA_like"/>
    <property type="match status" value="1"/>
</dbReference>
<dbReference type="Pfam" id="PF00496">
    <property type="entry name" value="SBP_bac_5"/>
    <property type="match status" value="1"/>
</dbReference>
<sequence length="477" mass="55308">MESFKVCVNIYDTLVKYKKNGNEIVPSLAESWKTSEDGLTWVFKLRKNVEFHDGTEFNAHAALFNFERWMNADNPYHIGSFSYWSYNFGEFPGLIKSVTALSDYSLEIVLNEPYSPFLSTLTMPAFGIASPDSIMKYNESFKEHPVGTGPFELEYWDKGNEIKLKKNYNYWGNLTKLDEVVFSVVESSEKRLNFLEQGKVDIADNLTPNEVNRINENLDLDLYLKPFFNIGYLAMNNQQKPFDNKNIREAVGHLIDKDKMVKEVFNDFARPANSFVPPIIWAYNEDIKSLDYNVDKARKLLKEVGYEDGFDTTLWVMEAPRAYFPDTMQVAKFIQESLLKANIRAEIITYSWDEYIEKIKEGKHDLALMGWTGDHIDPDNFLYTFFASDNRKTGLTSNYSFYKNKEVDKMLKQARQATDREFRKNIYRSLQKNINEDTPAIPLVHTMPIMGASKKVKGYTPHLTGEETLEDVYLISD</sequence>
<keyword evidence="3" id="KW-0732">Signal</keyword>
<dbReference type="PIRSF" id="PIRSF002741">
    <property type="entry name" value="MppA"/>
    <property type="match status" value="1"/>
</dbReference>